<dbReference type="STRING" id="1249627.D779_3050"/>
<name>W9VIA8_9GAMM</name>
<keyword evidence="2" id="KW-1185">Reference proteome</keyword>
<accession>W9VIA8</accession>
<dbReference type="AlphaFoldDB" id="W9VIA8"/>
<evidence type="ECO:0000313" key="2">
    <source>
        <dbReference type="Proteomes" id="UP000019460"/>
    </source>
</evidence>
<dbReference type="EMBL" id="AONC01000005">
    <property type="protein sequence ID" value="EXJ16761.1"/>
    <property type="molecule type" value="Genomic_DNA"/>
</dbReference>
<comment type="caution">
    <text evidence="1">The sequence shown here is derived from an EMBL/GenBank/DDBJ whole genome shotgun (WGS) entry which is preliminary data.</text>
</comment>
<gene>
    <name evidence="1" type="ORF">D779_3050</name>
</gene>
<sequence length="44" mass="4809">MNQSRFAEAVRAIGYPSRPGTGRRKTLHIGGLCAPRRLAYNGAH</sequence>
<organism evidence="1 2">
    <name type="scientific">Imhoffiella purpurea</name>
    <dbReference type="NCBI Taxonomy" id="1249627"/>
    <lineage>
        <taxon>Bacteria</taxon>
        <taxon>Pseudomonadati</taxon>
        <taxon>Pseudomonadota</taxon>
        <taxon>Gammaproteobacteria</taxon>
        <taxon>Chromatiales</taxon>
        <taxon>Chromatiaceae</taxon>
        <taxon>Imhoffiella</taxon>
    </lineage>
</organism>
<evidence type="ECO:0000313" key="1">
    <source>
        <dbReference type="EMBL" id="EXJ16761.1"/>
    </source>
</evidence>
<dbReference type="Proteomes" id="UP000019460">
    <property type="component" value="Unassembled WGS sequence"/>
</dbReference>
<reference evidence="1 2" key="1">
    <citation type="submission" date="2012-11" db="EMBL/GenBank/DDBJ databases">
        <title>Genome assembly of Thiorhodococcus sp. AK35.</title>
        <authorList>
            <person name="Nupur N."/>
            <person name="Khatri I."/>
            <person name="Subramanian S."/>
            <person name="Pinnaka A."/>
        </authorList>
    </citation>
    <scope>NUCLEOTIDE SEQUENCE [LARGE SCALE GENOMIC DNA]</scope>
    <source>
        <strain evidence="1 2">AK35</strain>
    </source>
</reference>
<proteinExistence type="predicted"/>
<protein>
    <submittedName>
        <fullName evidence="1">Uncharacterized protein</fullName>
    </submittedName>
</protein>